<evidence type="ECO:0000313" key="15">
    <source>
        <dbReference type="EMBL" id="CAK6982910.1"/>
    </source>
</evidence>
<dbReference type="InterPro" id="IPR016130">
    <property type="entry name" value="Tyr_Pase_AS"/>
</dbReference>
<evidence type="ECO:0000256" key="8">
    <source>
        <dbReference type="ARBA" id="ARBA00023170"/>
    </source>
</evidence>
<feature type="domain" description="Tyrosine specific protein phosphatases" evidence="14">
    <location>
        <begin position="700"/>
        <end position="772"/>
    </location>
</feature>
<dbReference type="Pfam" id="PF00102">
    <property type="entry name" value="Y_phosphatase"/>
    <property type="match status" value="1"/>
</dbReference>
<dbReference type="SMART" id="SM00404">
    <property type="entry name" value="PTPc_motif"/>
    <property type="match status" value="1"/>
</dbReference>
<feature type="domain" description="Tyrosine-protein phosphatase" evidence="13">
    <location>
        <begin position="521"/>
        <end position="781"/>
    </location>
</feature>
<dbReference type="Gene3D" id="3.90.190.10">
    <property type="entry name" value="Protein tyrosine phosphatase superfamily"/>
    <property type="match status" value="1"/>
</dbReference>
<dbReference type="InterPro" id="IPR003595">
    <property type="entry name" value="Tyr_Pase_cat"/>
</dbReference>
<dbReference type="Pfam" id="PF11548">
    <property type="entry name" value="Receptor_IA-2"/>
    <property type="match status" value="1"/>
</dbReference>
<dbReference type="PROSITE" id="PS00383">
    <property type="entry name" value="TYR_PHOSPHATASE_1"/>
    <property type="match status" value="1"/>
</dbReference>
<protein>
    <submittedName>
        <fullName evidence="15">Protein tyrosine phosphatase receptor type Na</fullName>
    </submittedName>
</protein>
<dbReference type="InterPro" id="IPR038112">
    <property type="entry name" value="Receptor_IA-2_ectodomain_sf"/>
</dbReference>
<dbReference type="AlphaFoldDB" id="A0AAV1QID4"/>
<keyword evidence="6" id="KW-0770">Synapse</keyword>
<name>A0AAV1QID4_SCOSC</name>
<feature type="region of interest" description="Disordered" evidence="12">
    <location>
        <begin position="107"/>
        <end position="129"/>
    </location>
</feature>
<evidence type="ECO:0000256" key="2">
    <source>
        <dbReference type="ARBA" id="ARBA00022553"/>
    </source>
</evidence>
<reference evidence="15 16" key="1">
    <citation type="submission" date="2024-01" db="EMBL/GenBank/DDBJ databases">
        <authorList>
            <person name="Alioto T."/>
            <person name="Alioto T."/>
            <person name="Gomez Garrido J."/>
        </authorList>
    </citation>
    <scope>NUCLEOTIDE SEQUENCE [LARGE SCALE GENOMIC DNA]</scope>
</reference>
<comment type="subcellular location">
    <subcellularLocation>
        <location evidence="1">Cytoplasmic vesicle</location>
        <location evidence="1">Secretory vesicle membrane</location>
        <topology evidence="1">Single-pass type I membrane protein</topology>
    </subcellularLocation>
    <subcellularLocation>
        <location evidence="11">Synapse</location>
    </subcellularLocation>
</comment>
<evidence type="ECO:0000256" key="1">
    <source>
        <dbReference type="ARBA" id="ARBA00004212"/>
    </source>
</evidence>
<keyword evidence="3" id="KW-0812">Transmembrane</keyword>
<organism evidence="15 16">
    <name type="scientific">Scomber scombrus</name>
    <name type="common">Atlantic mackerel</name>
    <name type="synonym">Scomber vernalis</name>
    <dbReference type="NCBI Taxonomy" id="13677"/>
    <lineage>
        <taxon>Eukaryota</taxon>
        <taxon>Metazoa</taxon>
        <taxon>Chordata</taxon>
        <taxon>Craniata</taxon>
        <taxon>Vertebrata</taxon>
        <taxon>Euteleostomi</taxon>
        <taxon>Actinopterygii</taxon>
        <taxon>Neopterygii</taxon>
        <taxon>Teleostei</taxon>
        <taxon>Neoteleostei</taxon>
        <taxon>Acanthomorphata</taxon>
        <taxon>Pelagiaria</taxon>
        <taxon>Scombriformes</taxon>
        <taxon>Scombridae</taxon>
        <taxon>Scomber</taxon>
    </lineage>
</organism>
<evidence type="ECO:0000256" key="6">
    <source>
        <dbReference type="ARBA" id="ARBA00023018"/>
    </source>
</evidence>
<dbReference type="SUPFAM" id="SSF52799">
    <property type="entry name" value="(Phosphotyrosine protein) phosphatases II"/>
    <property type="match status" value="1"/>
</dbReference>
<dbReference type="GO" id="GO:0030141">
    <property type="term" value="C:secretory granule"/>
    <property type="evidence" value="ECO:0007669"/>
    <property type="project" value="InterPro"/>
</dbReference>
<dbReference type="EMBL" id="CAWUFR010001132">
    <property type="protein sequence ID" value="CAK6982910.1"/>
    <property type="molecule type" value="Genomic_DNA"/>
</dbReference>
<keyword evidence="5" id="KW-1133">Transmembrane helix</keyword>
<dbReference type="InterPro" id="IPR000242">
    <property type="entry name" value="PTP_cat"/>
</dbReference>
<evidence type="ECO:0000256" key="7">
    <source>
        <dbReference type="ARBA" id="ARBA00023136"/>
    </source>
</evidence>
<dbReference type="GO" id="GO:0030658">
    <property type="term" value="C:transport vesicle membrane"/>
    <property type="evidence" value="ECO:0007669"/>
    <property type="project" value="UniProtKB-SubCell"/>
</dbReference>
<evidence type="ECO:0000313" key="16">
    <source>
        <dbReference type="Proteomes" id="UP001314229"/>
    </source>
</evidence>
<keyword evidence="9" id="KW-0325">Glycoprotein</keyword>
<dbReference type="GO" id="GO:0035773">
    <property type="term" value="P:insulin secretion involved in cellular response to glucose stimulus"/>
    <property type="evidence" value="ECO:0007669"/>
    <property type="project" value="TreeGrafter"/>
</dbReference>
<dbReference type="PRINTS" id="PR00700">
    <property type="entry name" value="PRTYPHPHTASE"/>
</dbReference>
<keyword evidence="16" id="KW-1185">Reference proteome</keyword>
<accession>A0AAV1QID4</accession>
<evidence type="ECO:0000256" key="3">
    <source>
        <dbReference type="ARBA" id="ARBA00022692"/>
    </source>
</evidence>
<dbReference type="GO" id="GO:0045202">
    <property type="term" value="C:synapse"/>
    <property type="evidence" value="ECO:0007669"/>
    <property type="project" value="UniProtKB-SubCell"/>
</dbReference>
<dbReference type="InterPro" id="IPR021613">
    <property type="entry name" value="Receptor_IA-2_dom"/>
</dbReference>
<dbReference type="FunFam" id="3.90.190.10:FF:000017">
    <property type="entry name" value="receptor-type tyrosine-protein phosphatase-like N isoform X2"/>
    <property type="match status" value="1"/>
</dbReference>
<evidence type="ECO:0000256" key="11">
    <source>
        <dbReference type="ARBA" id="ARBA00034103"/>
    </source>
</evidence>
<feature type="region of interest" description="Disordered" evidence="12">
    <location>
        <begin position="448"/>
        <end position="496"/>
    </location>
</feature>
<feature type="compositionally biased region" description="Low complexity" evidence="12">
    <location>
        <begin position="462"/>
        <end position="489"/>
    </location>
</feature>
<dbReference type="PANTHER" id="PTHR46106">
    <property type="entry name" value="IA-2 PROTEIN TYROSINE PHOSPHATASE, ISOFORM C"/>
    <property type="match status" value="1"/>
</dbReference>
<dbReference type="InterPro" id="IPR033522">
    <property type="entry name" value="IA-2/IA-2_beta"/>
</dbReference>
<dbReference type="GO" id="GO:0004725">
    <property type="term" value="F:protein tyrosine phosphatase activity"/>
    <property type="evidence" value="ECO:0007669"/>
    <property type="project" value="InterPro"/>
</dbReference>
<keyword evidence="4" id="KW-0732">Signal</keyword>
<dbReference type="Proteomes" id="UP001314229">
    <property type="component" value="Unassembled WGS sequence"/>
</dbReference>
<evidence type="ECO:0000259" key="14">
    <source>
        <dbReference type="PROSITE" id="PS50056"/>
    </source>
</evidence>
<keyword evidence="10" id="KW-0968">Cytoplasmic vesicle</keyword>
<evidence type="ECO:0000256" key="9">
    <source>
        <dbReference type="ARBA" id="ARBA00023180"/>
    </source>
</evidence>
<feature type="compositionally biased region" description="Polar residues" evidence="12">
    <location>
        <begin position="115"/>
        <end position="129"/>
    </location>
</feature>
<feature type="region of interest" description="Disordered" evidence="12">
    <location>
        <begin position="26"/>
        <end position="49"/>
    </location>
</feature>
<dbReference type="PANTHER" id="PTHR46106:SF1">
    <property type="entry name" value="RECEPTOR-TYPE TYROSINE-PROTEIN PHOSPHATASE-LIKE N"/>
    <property type="match status" value="1"/>
</dbReference>
<dbReference type="PROSITE" id="PS50056">
    <property type="entry name" value="TYR_PHOSPHATASE_2"/>
    <property type="match status" value="1"/>
</dbReference>
<evidence type="ECO:0000256" key="5">
    <source>
        <dbReference type="ARBA" id="ARBA00022989"/>
    </source>
</evidence>
<feature type="compositionally biased region" description="Low complexity" evidence="12">
    <location>
        <begin position="210"/>
        <end position="243"/>
    </location>
</feature>
<evidence type="ECO:0000259" key="13">
    <source>
        <dbReference type="PROSITE" id="PS50055"/>
    </source>
</evidence>
<evidence type="ECO:0000256" key="4">
    <source>
        <dbReference type="ARBA" id="ARBA00022729"/>
    </source>
</evidence>
<proteinExistence type="predicted"/>
<feature type="region of interest" description="Disordered" evidence="12">
    <location>
        <begin position="189"/>
        <end position="258"/>
    </location>
</feature>
<comment type="caution">
    <text evidence="15">The sequence shown here is derived from an EMBL/GenBank/DDBJ whole genome shotgun (WGS) entry which is preliminary data.</text>
</comment>
<gene>
    <name evidence="15" type="ORF">FSCOSCO3_A009366</name>
</gene>
<keyword evidence="8 15" id="KW-0675">Receptor</keyword>
<dbReference type="Gene3D" id="3.30.70.2470">
    <property type="entry name" value="Protein-tyrosine phosphatase receptor IA-2 ectodomain"/>
    <property type="match status" value="1"/>
</dbReference>
<dbReference type="SMART" id="SM00194">
    <property type="entry name" value="PTPc"/>
    <property type="match status" value="1"/>
</dbReference>
<feature type="compositionally biased region" description="Pro residues" evidence="12">
    <location>
        <begin position="200"/>
        <end position="209"/>
    </location>
</feature>
<dbReference type="GO" id="GO:0051046">
    <property type="term" value="P:regulation of secretion"/>
    <property type="evidence" value="ECO:0007669"/>
    <property type="project" value="TreeGrafter"/>
</dbReference>
<keyword evidence="2" id="KW-0597">Phosphoprotein</keyword>
<sequence>MTSKKECNLSQSQHRYQDEVERSLIGAVGGYARPSSRSQANQRERERDRQLLQEAMSLYLASAQPSYRHRGAASMAPAGLPYYEDLDLEIPMDYVEDYTLEERLRTTGRQQTQQNKKVSQDYSTLSGNNDGLLQRMSGVLQKYGVDPRELSQEQLYKLALILKLLQAQEKTDSNEKDLATLKEMQLLKTDSVSSNSEKPAPVPGPPDAPSAPSSASVAATPPAKSTSHPPSASQPPQAAPAAAGQGTREQRPPLVEGTGAKEEYGYIVTNQSPLGLYDGVKLLELLADKIHLTTSSFINISVVGPALTFRIRQNEHNMTAAEVAAKAVSEKNFLESETGLKIVQTGVGERTDARGLPQVTRVSQGSSGTFITLVSMAVVGGVLVLAMAVACLRHYSHQVANGKLGLGPEAGAETHFDYQELCRQHMASKSSMCRQDCMGGGGTSMGGSAIATGAGGRRGTDTSRVSSVSSQFSDGPQHSPSSTHSSTPSWSEEPAQTNMDISTGHMILAYMEDHLRNKDRLQKEWEALCSYQADPSSVAVAQDPSNMDKNRHAESLPYDHSRVKLKTELNPNKQDYINASIIVDHDPRQPAYIATQGPLSHTVADFWQMVWENGCTVIVMMTALVEDGEKQCERYWPDEGSSLYHIYEVNLVSEHIWCKDFLVRSFYVKNVQTQETRTLTQFHLLSWPADGIPTSTRPLLDFRRKVNKCYRGRSCPIIVHCGDGTARTGTYILIDMVLNRMAKGVKEIDIAAALEHIRDQRPGLVCTKDQFEFALTAVAEEVNAILKALPQ</sequence>
<evidence type="ECO:0000256" key="10">
    <source>
        <dbReference type="ARBA" id="ARBA00023329"/>
    </source>
</evidence>
<dbReference type="PROSITE" id="PS50055">
    <property type="entry name" value="TYR_PHOSPHATASE_PTP"/>
    <property type="match status" value="1"/>
</dbReference>
<dbReference type="InterPro" id="IPR029021">
    <property type="entry name" value="Prot-tyrosine_phosphatase-like"/>
</dbReference>
<dbReference type="InterPro" id="IPR000387">
    <property type="entry name" value="Tyr_Pase_dom"/>
</dbReference>
<keyword evidence="7" id="KW-0472">Membrane</keyword>
<evidence type="ECO:0000256" key="12">
    <source>
        <dbReference type="SAM" id="MobiDB-lite"/>
    </source>
</evidence>